<organism evidence="1 2">
    <name type="scientific">Okibacterium fritillariae</name>
    <dbReference type="NCBI Taxonomy" id="123320"/>
    <lineage>
        <taxon>Bacteria</taxon>
        <taxon>Bacillati</taxon>
        <taxon>Actinomycetota</taxon>
        <taxon>Actinomycetes</taxon>
        <taxon>Micrococcales</taxon>
        <taxon>Microbacteriaceae</taxon>
        <taxon>Okibacterium</taxon>
    </lineage>
</organism>
<dbReference type="EMBL" id="FUZP01000001">
    <property type="protein sequence ID" value="SKC39273.1"/>
    <property type="molecule type" value="Genomic_DNA"/>
</dbReference>
<dbReference type="AlphaFoldDB" id="A0A1T5IJU4"/>
<name>A0A1T5IJU4_9MICO</name>
<evidence type="ECO:0008006" key="3">
    <source>
        <dbReference type="Google" id="ProtNLM"/>
    </source>
</evidence>
<proteinExistence type="predicted"/>
<dbReference type="Proteomes" id="UP000190857">
    <property type="component" value="Unassembled WGS sequence"/>
</dbReference>
<keyword evidence="2" id="KW-1185">Reference proteome</keyword>
<sequence>MMRKHRGFRASGWVAGAVVLGVALVGCSAPAVQVSDLERAASADDALPAAVTSDMTERVDVETVRFVGERAGFRVYLGESTDEGYCIVLTGPDGTDGRVGCGGGGGVVDNELQVEQNAFRSAADGVSPGDDWEAISENVYYREVPIETPTDD</sequence>
<gene>
    <name evidence="1" type="ORF">SAMN06309945_0535</name>
</gene>
<accession>A0A1T5IJU4</accession>
<dbReference type="STRING" id="123320.SAMN06309945_0535"/>
<evidence type="ECO:0000313" key="2">
    <source>
        <dbReference type="Proteomes" id="UP000190857"/>
    </source>
</evidence>
<reference evidence="1 2" key="1">
    <citation type="submission" date="2017-02" db="EMBL/GenBank/DDBJ databases">
        <authorList>
            <person name="Peterson S.W."/>
        </authorList>
    </citation>
    <scope>NUCLEOTIDE SEQUENCE [LARGE SCALE GENOMIC DNA]</scope>
    <source>
        <strain evidence="1 2">VKM Ac-2059</strain>
    </source>
</reference>
<protein>
    <recommendedName>
        <fullName evidence="3">Lipoprotein</fullName>
    </recommendedName>
</protein>
<dbReference type="PROSITE" id="PS51257">
    <property type="entry name" value="PROKAR_LIPOPROTEIN"/>
    <property type="match status" value="1"/>
</dbReference>
<evidence type="ECO:0000313" key="1">
    <source>
        <dbReference type="EMBL" id="SKC39273.1"/>
    </source>
</evidence>